<organism evidence="1 2">
    <name type="scientific">Kolteria novifilia</name>
    <dbReference type="NCBI Taxonomy" id="2527975"/>
    <lineage>
        <taxon>Bacteria</taxon>
        <taxon>Pseudomonadati</taxon>
        <taxon>Planctomycetota</taxon>
        <taxon>Planctomycetia</taxon>
        <taxon>Kolteriales</taxon>
        <taxon>Kolteriaceae</taxon>
        <taxon>Kolteria</taxon>
    </lineage>
</organism>
<dbReference type="KEGG" id="knv:Pan216_16760"/>
<dbReference type="EMBL" id="CP036279">
    <property type="protein sequence ID" value="QDU60824.1"/>
    <property type="molecule type" value="Genomic_DNA"/>
</dbReference>
<sequence length="77" mass="8519">METITETCPVNEGAMTMGFDRPLCVISEGNLCCHAGYHRTQHRCPSGDVHQTPEDCIFLVQIPGYSVTPAKREVTTH</sequence>
<evidence type="ECO:0000313" key="2">
    <source>
        <dbReference type="Proteomes" id="UP000317093"/>
    </source>
</evidence>
<dbReference type="AlphaFoldDB" id="A0A518B1G6"/>
<reference evidence="1 2" key="1">
    <citation type="submission" date="2019-02" db="EMBL/GenBank/DDBJ databases">
        <title>Deep-cultivation of Planctomycetes and their phenomic and genomic characterization uncovers novel biology.</title>
        <authorList>
            <person name="Wiegand S."/>
            <person name="Jogler M."/>
            <person name="Boedeker C."/>
            <person name="Pinto D."/>
            <person name="Vollmers J."/>
            <person name="Rivas-Marin E."/>
            <person name="Kohn T."/>
            <person name="Peeters S.H."/>
            <person name="Heuer A."/>
            <person name="Rast P."/>
            <person name="Oberbeckmann S."/>
            <person name="Bunk B."/>
            <person name="Jeske O."/>
            <person name="Meyerdierks A."/>
            <person name="Storesund J.E."/>
            <person name="Kallscheuer N."/>
            <person name="Luecker S."/>
            <person name="Lage O.M."/>
            <person name="Pohl T."/>
            <person name="Merkel B.J."/>
            <person name="Hornburger P."/>
            <person name="Mueller R.-W."/>
            <person name="Bruemmer F."/>
            <person name="Labrenz M."/>
            <person name="Spormann A.M."/>
            <person name="Op den Camp H."/>
            <person name="Overmann J."/>
            <person name="Amann R."/>
            <person name="Jetten M.S.M."/>
            <person name="Mascher T."/>
            <person name="Medema M.H."/>
            <person name="Devos D.P."/>
            <person name="Kaster A.-K."/>
            <person name="Ovreas L."/>
            <person name="Rohde M."/>
            <person name="Galperin M.Y."/>
            <person name="Jogler C."/>
        </authorList>
    </citation>
    <scope>NUCLEOTIDE SEQUENCE [LARGE SCALE GENOMIC DNA]</scope>
    <source>
        <strain evidence="1 2">Pan216</strain>
    </source>
</reference>
<keyword evidence="2" id="KW-1185">Reference proteome</keyword>
<accession>A0A518B1G6</accession>
<dbReference type="Proteomes" id="UP000317093">
    <property type="component" value="Chromosome"/>
</dbReference>
<gene>
    <name evidence="1" type="ORF">Pan216_16760</name>
</gene>
<proteinExistence type="predicted"/>
<name>A0A518B1G6_9BACT</name>
<protein>
    <submittedName>
        <fullName evidence="1">Uncharacterized protein</fullName>
    </submittedName>
</protein>
<evidence type="ECO:0000313" key="1">
    <source>
        <dbReference type="EMBL" id="QDU60824.1"/>
    </source>
</evidence>